<sequence length="77" mass="8484">MSDKFVFKKPIPAVIDTGEFLPQAFEDPLFGKEAPPVFEDPLFGFTPQGYIKVPDIEGESFSPDGFVPVGFEDPLFG</sequence>
<proteinExistence type="predicted"/>
<dbReference type="Proteomes" id="UP001191082">
    <property type="component" value="Unassembled WGS sequence"/>
</dbReference>
<evidence type="ECO:0000313" key="1">
    <source>
        <dbReference type="EMBL" id="TMV12832.1"/>
    </source>
</evidence>
<accession>A0ABY2XAS0</accession>
<protein>
    <submittedName>
        <fullName evidence="1">Uncharacterized protein</fullName>
    </submittedName>
</protein>
<keyword evidence="2" id="KW-1185">Reference proteome</keyword>
<name>A0ABY2XAS0_9RHOB</name>
<dbReference type="RefSeq" id="WP_138863387.1">
    <property type="nucleotide sequence ID" value="NZ_VCPC01000002.1"/>
</dbReference>
<reference evidence="1 2" key="1">
    <citation type="submission" date="2019-05" db="EMBL/GenBank/DDBJ databases">
        <title>Marivita sp. nov. isolated from sea sediment.</title>
        <authorList>
            <person name="Kim W."/>
        </authorList>
    </citation>
    <scope>NUCLEOTIDE SEQUENCE [LARGE SCALE GENOMIC DNA]</scope>
    <source>
        <strain evidence="1 2">CAU 1492</strain>
    </source>
</reference>
<dbReference type="EMBL" id="VCPC01000002">
    <property type="protein sequence ID" value="TMV12832.1"/>
    <property type="molecule type" value="Genomic_DNA"/>
</dbReference>
<organism evidence="1 2">
    <name type="scientific">Arenibacterium halophilum</name>
    <dbReference type="NCBI Taxonomy" id="2583821"/>
    <lineage>
        <taxon>Bacteria</taxon>
        <taxon>Pseudomonadati</taxon>
        <taxon>Pseudomonadota</taxon>
        <taxon>Alphaproteobacteria</taxon>
        <taxon>Rhodobacterales</taxon>
        <taxon>Paracoccaceae</taxon>
        <taxon>Arenibacterium</taxon>
    </lineage>
</organism>
<comment type="caution">
    <text evidence="1">The sequence shown here is derived from an EMBL/GenBank/DDBJ whole genome shotgun (WGS) entry which is preliminary data.</text>
</comment>
<gene>
    <name evidence="1" type="ORF">FGK64_08480</name>
</gene>
<evidence type="ECO:0000313" key="2">
    <source>
        <dbReference type="Proteomes" id="UP001191082"/>
    </source>
</evidence>